<gene>
    <name evidence="12" type="ORF">cubi_03374</name>
</gene>
<evidence type="ECO:0000256" key="3">
    <source>
        <dbReference type="ARBA" id="ARBA00006094"/>
    </source>
</evidence>
<dbReference type="GO" id="GO:0006408">
    <property type="term" value="P:snRNA export from nucleus"/>
    <property type="evidence" value="ECO:0007669"/>
    <property type="project" value="InterPro"/>
</dbReference>
<evidence type="ECO:0000256" key="6">
    <source>
        <dbReference type="ARBA" id="ARBA00022490"/>
    </source>
</evidence>
<keyword evidence="6" id="KW-0963">Cytoplasm</keyword>
<dbReference type="PANTHER" id="PTHR13135:SF0">
    <property type="entry name" value="PHOSPHORYLATED ADAPTER RNA EXPORT PROTEIN"/>
    <property type="match status" value="1"/>
</dbReference>
<sequence>MKKTGFLKKLKLLKKDDPERIKLLSKLVKELKEPNIYLLERIVFYIPNDLVYKVFNETRIIIRNGGYPTEDSTRLKSAGGIFFRLIRNQIPHEEYKRIWNIQRRKKKKERDSKLLLHDINKNIKGDKDDEYEEGELSEEAILMDDLKCMYL</sequence>
<evidence type="ECO:0000313" key="12">
    <source>
        <dbReference type="EMBL" id="OII73576.1"/>
    </source>
</evidence>
<dbReference type="PANTHER" id="PTHR13135">
    <property type="entry name" value="CYTOSOLIC RESINIFERATOXIN BINDING PROTEIN RBP-26"/>
    <property type="match status" value="1"/>
</dbReference>
<dbReference type="Proteomes" id="UP000186176">
    <property type="component" value="Unassembled WGS sequence"/>
</dbReference>
<dbReference type="InterPro" id="IPR039047">
    <property type="entry name" value="PHAX"/>
</dbReference>
<proteinExistence type="inferred from homology"/>
<evidence type="ECO:0000256" key="9">
    <source>
        <dbReference type="ARBA" id="ARBA00023242"/>
    </source>
</evidence>
<keyword evidence="7" id="KW-0694">RNA-binding</keyword>
<dbReference type="Pfam" id="PF10258">
    <property type="entry name" value="PHAX_RNA-bd"/>
    <property type="match status" value="1"/>
</dbReference>
<dbReference type="GO" id="GO:0003723">
    <property type="term" value="F:RNA binding"/>
    <property type="evidence" value="ECO:0007669"/>
    <property type="project" value="UniProtKB-KW"/>
</dbReference>
<organism evidence="12 13">
    <name type="scientific">Cryptosporidium ubiquitum</name>
    <dbReference type="NCBI Taxonomy" id="857276"/>
    <lineage>
        <taxon>Eukaryota</taxon>
        <taxon>Sar</taxon>
        <taxon>Alveolata</taxon>
        <taxon>Apicomplexa</taxon>
        <taxon>Conoidasida</taxon>
        <taxon>Coccidia</taxon>
        <taxon>Eucoccidiorida</taxon>
        <taxon>Eimeriorina</taxon>
        <taxon>Cryptosporidiidae</taxon>
        <taxon>Cryptosporidium</taxon>
    </lineage>
</organism>
<accession>A0A1J4MH86</accession>
<dbReference type="GO" id="GO:0005634">
    <property type="term" value="C:nucleus"/>
    <property type="evidence" value="ECO:0007669"/>
    <property type="project" value="UniProtKB-SubCell"/>
</dbReference>
<keyword evidence="8" id="KW-0653">Protein transport</keyword>
<evidence type="ECO:0000256" key="7">
    <source>
        <dbReference type="ARBA" id="ARBA00022884"/>
    </source>
</evidence>
<dbReference type="GO" id="GO:0005737">
    <property type="term" value="C:cytoplasm"/>
    <property type="evidence" value="ECO:0007669"/>
    <property type="project" value="UniProtKB-SubCell"/>
</dbReference>
<evidence type="ECO:0000256" key="2">
    <source>
        <dbReference type="ARBA" id="ARBA00004496"/>
    </source>
</evidence>
<evidence type="ECO:0000256" key="10">
    <source>
        <dbReference type="ARBA" id="ARBA00030834"/>
    </source>
</evidence>
<protein>
    <recommendedName>
        <fullName evidence="4">Phosphorylated adapter RNA export protein</fullName>
    </recommendedName>
    <alternativeName>
        <fullName evidence="10">RNA U small nuclear RNA export adapter protein</fullName>
    </alternativeName>
</protein>
<keyword evidence="13" id="KW-1185">Reference proteome</keyword>
<feature type="domain" description="Phosphorylated adapter RNA export protein RNA-binding" evidence="11">
    <location>
        <begin position="25"/>
        <end position="103"/>
    </location>
</feature>
<keyword evidence="9" id="KW-0539">Nucleus</keyword>
<dbReference type="Gene3D" id="1.10.10.1440">
    <property type="entry name" value="PHAX RNA-binding domain"/>
    <property type="match status" value="1"/>
</dbReference>
<dbReference type="GO" id="GO:0015031">
    <property type="term" value="P:protein transport"/>
    <property type="evidence" value="ECO:0007669"/>
    <property type="project" value="UniProtKB-KW"/>
</dbReference>
<name>A0A1J4MH86_9CRYT</name>
<keyword evidence="5" id="KW-0813">Transport</keyword>
<evidence type="ECO:0000256" key="1">
    <source>
        <dbReference type="ARBA" id="ARBA00004123"/>
    </source>
</evidence>
<comment type="caution">
    <text evidence="12">The sequence shown here is derived from an EMBL/GenBank/DDBJ whole genome shotgun (WGS) entry which is preliminary data.</text>
</comment>
<dbReference type="InterPro" id="IPR038092">
    <property type="entry name" value="PHAX_RNA-binding_sf"/>
</dbReference>
<dbReference type="GeneID" id="39980166"/>
<evidence type="ECO:0000256" key="5">
    <source>
        <dbReference type="ARBA" id="ARBA00022448"/>
    </source>
</evidence>
<evidence type="ECO:0000259" key="11">
    <source>
        <dbReference type="Pfam" id="PF10258"/>
    </source>
</evidence>
<evidence type="ECO:0000256" key="8">
    <source>
        <dbReference type="ARBA" id="ARBA00022927"/>
    </source>
</evidence>
<dbReference type="VEuPathDB" id="CryptoDB:cubi_03374"/>
<evidence type="ECO:0000256" key="4">
    <source>
        <dbReference type="ARBA" id="ARBA00016856"/>
    </source>
</evidence>
<comment type="similarity">
    <text evidence="3">Belongs to the PHAX family.</text>
</comment>
<reference evidence="12 13" key="1">
    <citation type="submission" date="2016-10" db="EMBL/GenBank/DDBJ databases">
        <title>Reductive evolution of mitochondrial metabolism and differential evolution of invasion-related proteins in Cryptosporidium.</title>
        <authorList>
            <person name="Liu S."/>
            <person name="Roellig D.M."/>
            <person name="Guo Y."/>
            <person name="Li N."/>
            <person name="Frace M.A."/>
            <person name="Tang K."/>
            <person name="Zhang L."/>
            <person name="Feng Y."/>
            <person name="Xiao L."/>
        </authorList>
    </citation>
    <scope>NUCLEOTIDE SEQUENCE [LARGE SCALE GENOMIC DNA]</scope>
    <source>
        <strain evidence="12">39726</strain>
    </source>
</reference>
<evidence type="ECO:0000313" key="13">
    <source>
        <dbReference type="Proteomes" id="UP000186176"/>
    </source>
</evidence>
<dbReference type="EMBL" id="LRBP01000014">
    <property type="protein sequence ID" value="OII73576.1"/>
    <property type="molecule type" value="Genomic_DNA"/>
</dbReference>
<dbReference type="InterPro" id="IPR019385">
    <property type="entry name" value="PHAX_RNA-binding_domain"/>
</dbReference>
<dbReference type="RefSeq" id="XP_028874831.1">
    <property type="nucleotide sequence ID" value="XM_029020387.1"/>
</dbReference>
<comment type="subcellular location">
    <subcellularLocation>
        <location evidence="2">Cytoplasm</location>
    </subcellularLocation>
    <subcellularLocation>
        <location evidence="1">Nucleus</location>
    </subcellularLocation>
</comment>
<dbReference type="AlphaFoldDB" id="A0A1J4MH86"/>
<dbReference type="OrthoDB" id="20573at2759"/>